<dbReference type="NCBIfam" id="TIGR01538">
    <property type="entry name" value="portal_SPP1"/>
    <property type="match status" value="1"/>
</dbReference>
<dbReference type="Pfam" id="PF05133">
    <property type="entry name" value="SPP1_portal"/>
    <property type="match status" value="1"/>
</dbReference>
<organism evidence="2 3">
    <name type="scientific">Clostridium thermopalmarium DSM 5974</name>
    <dbReference type="NCBI Taxonomy" id="1121340"/>
    <lineage>
        <taxon>Bacteria</taxon>
        <taxon>Bacillati</taxon>
        <taxon>Bacillota</taxon>
        <taxon>Clostridia</taxon>
        <taxon>Eubacteriales</taxon>
        <taxon>Clostridiaceae</taxon>
        <taxon>Clostridium</taxon>
    </lineage>
</organism>
<evidence type="ECO:0000313" key="3">
    <source>
        <dbReference type="Proteomes" id="UP000239614"/>
    </source>
</evidence>
<dbReference type="Proteomes" id="UP000239614">
    <property type="component" value="Unassembled WGS sequence"/>
</dbReference>
<sequence>MLFDFRPKVPALTKEEVIKEFIDEFNKSDKRKNMIIGEAYYENKNDINTRERYCYVNKQKMIDHTKVNNKLSHSFMKLLVDEKIGYLLGKPPSYTSLNDSFEEKLNEVLDSDFDDVLNEAGIEASNKGIAWLQVYIDDDQELKFKVIPSEQIVPLWYDTAHTKLQAVIRYYYITVYEGKNKKDVLKVEYWDDKTVMYYTDYNGKLIPDVEANETAEPIGHYMKDNEHFGWGKVPFIAIKNNSKELNDLTFVKSLIDDYDLNTSDTSNNLAEIQSLIYVLKNYAGQDIGEFMQDLRYYKAIKVEGDGGVDSLHADLNVEAVEKHLDRLKKDIYQFGQGVNMDTDRFGANPSGVALKFLYSGLDLKCNNFERKLKKAYKEIFWFVAEYLKLMRQGNFNYKEAKVQFNRNMIINETEVIQNCQGSVGIISRKTVREHHPWINDVAEEEQRLEQEHDSLEYDLPLNKPPNKQGDVDE</sequence>
<dbReference type="EMBL" id="PVXN01000053">
    <property type="protein sequence ID" value="PRR70907.1"/>
    <property type="molecule type" value="Genomic_DNA"/>
</dbReference>
<evidence type="ECO:0000256" key="1">
    <source>
        <dbReference type="SAM" id="MobiDB-lite"/>
    </source>
</evidence>
<keyword evidence="3" id="KW-1185">Reference proteome</keyword>
<gene>
    <name evidence="2" type="ORF">CPAL_19970</name>
</gene>
<dbReference type="InterPro" id="IPR006428">
    <property type="entry name" value="Portal_SPP1-type"/>
</dbReference>
<accession>A0A2T0APG1</accession>
<proteinExistence type="predicted"/>
<dbReference type="RefSeq" id="WP_106024534.1">
    <property type="nucleotide sequence ID" value="NZ_PVXN01000053.1"/>
</dbReference>
<reference evidence="2 3" key="1">
    <citation type="submission" date="2018-03" db="EMBL/GenBank/DDBJ databases">
        <title>Genome sequence of Clostridium thermopalmarium DSM 5974.</title>
        <authorList>
            <person name="Poehlein A."/>
            <person name="Daniel R."/>
        </authorList>
    </citation>
    <scope>NUCLEOTIDE SEQUENCE [LARGE SCALE GENOMIC DNA]</scope>
    <source>
        <strain evidence="2 3">DSM 5974</strain>
    </source>
</reference>
<name>A0A2T0APG1_9CLOT</name>
<dbReference type="AlphaFoldDB" id="A0A2T0APG1"/>
<protein>
    <submittedName>
        <fullName evidence="2">Phage portal protein, SPP1 Gp6-like</fullName>
    </submittedName>
</protein>
<comment type="caution">
    <text evidence="2">The sequence shown here is derived from an EMBL/GenBank/DDBJ whole genome shotgun (WGS) entry which is preliminary data.</text>
</comment>
<evidence type="ECO:0000313" key="2">
    <source>
        <dbReference type="EMBL" id="PRR70907.1"/>
    </source>
</evidence>
<feature type="compositionally biased region" description="Basic and acidic residues" evidence="1">
    <location>
        <begin position="446"/>
        <end position="455"/>
    </location>
</feature>
<dbReference type="OrthoDB" id="1697867at2"/>
<dbReference type="InterPro" id="IPR021145">
    <property type="entry name" value="Portal_protein_SPP1_Gp6-like"/>
</dbReference>
<feature type="region of interest" description="Disordered" evidence="1">
    <location>
        <begin position="446"/>
        <end position="473"/>
    </location>
</feature>